<keyword evidence="1" id="KW-0732">Signal</keyword>
<dbReference type="PROSITE" id="PS51257">
    <property type="entry name" value="PROKAR_LIPOPROTEIN"/>
    <property type="match status" value="1"/>
</dbReference>
<dbReference type="Proteomes" id="UP000012112">
    <property type="component" value="Unassembled WGS sequence"/>
</dbReference>
<dbReference type="AlphaFoldDB" id="M6V616"/>
<feature type="chain" id="PRO_5004078484" evidence="1">
    <location>
        <begin position="21"/>
        <end position="182"/>
    </location>
</feature>
<evidence type="ECO:0000256" key="1">
    <source>
        <dbReference type="SAM" id="SignalP"/>
    </source>
</evidence>
<reference evidence="2 3" key="1">
    <citation type="submission" date="2013-01" db="EMBL/GenBank/DDBJ databases">
        <authorList>
            <person name="Harkins D.M."/>
            <person name="Durkin A.S."/>
            <person name="Brinkac L.M."/>
            <person name="Haft D.H."/>
            <person name="Selengut J.D."/>
            <person name="Sanka R."/>
            <person name="DePew J."/>
            <person name="Purushe J."/>
            <person name="Matthias M.A."/>
            <person name="Vinetz J.M."/>
            <person name="Sutton G.G."/>
            <person name="Nierman W.C."/>
            <person name="Fouts D.E."/>
        </authorList>
    </citation>
    <scope>NUCLEOTIDE SEQUENCE [LARGE SCALE GENOMIC DNA]</scope>
    <source>
        <strain evidence="2 3">HAI1536</strain>
    </source>
</reference>
<evidence type="ECO:0000313" key="2">
    <source>
        <dbReference type="EMBL" id="EMO52330.1"/>
    </source>
</evidence>
<proteinExistence type="predicted"/>
<protein>
    <submittedName>
        <fullName evidence="2">Putative lipoprotein</fullName>
    </submittedName>
</protein>
<comment type="caution">
    <text evidence="2">The sequence shown here is derived from an EMBL/GenBank/DDBJ whole genome shotgun (WGS) entry which is preliminary data.</text>
</comment>
<sequence>MKNKMILILSLMLFFFVSCPDEKKENELSTYILYSVLINATTQYDCVTSSEIISDTYNKTAITFEYKPQYYNSPSGNVVPKAIMPISIKKGQTIQVSSVTTNVKYEATNQNLTFLFRKEGCHGTNSEIATYSGASYTNVFLGNTNTVNLTQFKFTTDYDGIILIVGKNLGASLPGDIHVDVF</sequence>
<keyword evidence="2" id="KW-0449">Lipoprotein</keyword>
<evidence type="ECO:0000313" key="3">
    <source>
        <dbReference type="Proteomes" id="UP000012112"/>
    </source>
</evidence>
<organism evidence="2 3">
    <name type="scientific">Leptospira noguchii</name>
    <dbReference type="NCBI Taxonomy" id="28182"/>
    <lineage>
        <taxon>Bacteria</taxon>
        <taxon>Pseudomonadati</taxon>
        <taxon>Spirochaetota</taxon>
        <taxon>Spirochaetia</taxon>
        <taxon>Leptospirales</taxon>
        <taxon>Leptospiraceae</taxon>
        <taxon>Leptospira</taxon>
    </lineage>
</organism>
<dbReference type="GeneID" id="23201569"/>
<feature type="signal peptide" evidence="1">
    <location>
        <begin position="1"/>
        <end position="20"/>
    </location>
</feature>
<name>M6V616_9LEPT</name>
<dbReference type="EMBL" id="AKWD02000057">
    <property type="protein sequence ID" value="EMO52330.1"/>
    <property type="molecule type" value="Genomic_DNA"/>
</dbReference>
<dbReference type="RefSeq" id="WP_002179860.1">
    <property type="nucleotide sequence ID" value="NZ_AKWD02000057.1"/>
</dbReference>
<gene>
    <name evidence="2" type="ORF">LEP1GSC172_0367</name>
</gene>
<accession>M6V616</accession>
<dbReference type="OrthoDB" id="9885923at2"/>